<name>S9Q9B9_9RHOB</name>
<dbReference type="PANTHER" id="PTHR48090">
    <property type="entry name" value="UNDECAPRENYL-PHOSPHATE 4-DEOXY-4-FORMAMIDO-L-ARABINOSE TRANSFERASE-RELATED"/>
    <property type="match status" value="1"/>
</dbReference>
<dbReference type="AlphaFoldDB" id="S9Q9B9"/>
<keyword evidence="4 7" id="KW-0812">Transmembrane</keyword>
<feature type="transmembrane region" description="Helical" evidence="7">
    <location>
        <begin position="191"/>
        <end position="212"/>
    </location>
</feature>
<dbReference type="SUPFAM" id="SSF53448">
    <property type="entry name" value="Nucleotide-diphospho-sugar transferases"/>
    <property type="match status" value="1"/>
</dbReference>
<dbReference type="Pfam" id="PF00535">
    <property type="entry name" value="Glycos_transf_2"/>
    <property type="match status" value="1"/>
</dbReference>
<proteinExistence type="predicted"/>
<dbReference type="InterPro" id="IPR001173">
    <property type="entry name" value="Glyco_trans_2-like"/>
</dbReference>
<keyword evidence="3 9" id="KW-0808">Transferase</keyword>
<dbReference type="HOGENOM" id="CLU_033536_0_1_5"/>
<dbReference type="InterPro" id="IPR029044">
    <property type="entry name" value="Nucleotide-diphossugar_trans"/>
</dbReference>
<evidence type="ECO:0000256" key="6">
    <source>
        <dbReference type="ARBA" id="ARBA00023136"/>
    </source>
</evidence>
<dbReference type="Gene3D" id="3.90.550.10">
    <property type="entry name" value="Spore Coat Polysaccharide Biosynthesis Protein SpsA, Chain A"/>
    <property type="match status" value="1"/>
</dbReference>
<dbReference type="Proteomes" id="UP000015347">
    <property type="component" value="Unassembled WGS sequence"/>
</dbReference>
<evidence type="ECO:0000259" key="8">
    <source>
        <dbReference type="Pfam" id="PF00535"/>
    </source>
</evidence>
<evidence type="ECO:0000256" key="1">
    <source>
        <dbReference type="ARBA" id="ARBA00004141"/>
    </source>
</evidence>
<dbReference type="GO" id="GO:0005886">
    <property type="term" value="C:plasma membrane"/>
    <property type="evidence" value="ECO:0007669"/>
    <property type="project" value="TreeGrafter"/>
</dbReference>
<dbReference type="InterPro" id="IPR050256">
    <property type="entry name" value="Glycosyltransferase_2"/>
</dbReference>
<dbReference type="eggNOG" id="COG0463">
    <property type="taxonomic scope" value="Bacteria"/>
</dbReference>
<dbReference type="CDD" id="cd04187">
    <property type="entry name" value="DPM1_like_bac"/>
    <property type="match status" value="1"/>
</dbReference>
<accession>S9Q9B9</accession>
<dbReference type="RefSeq" id="WP_021120806.1">
    <property type="nucleotide sequence ID" value="NZ_KE557282.1"/>
</dbReference>
<comment type="subcellular location">
    <subcellularLocation>
        <location evidence="1">Membrane</location>
        <topology evidence="1">Multi-pass membrane protein</topology>
    </subcellularLocation>
</comment>
<keyword evidence="10" id="KW-1185">Reference proteome</keyword>
<evidence type="ECO:0000256" key="4">
    <source>
        <dbReference type="ARBA" id="ARBA00022692"/>
    </source>
</evidence>
<feature type="domain" description="Glycosyltransferase 2-like" evidence="8">
    <location>
        <begin position="2"/>
        <end position="127"/>
    </location>
</feature>
<dbReference type="PANTHER" id="PTHR48090:SF1">
    <property type="entry name" value="PROPHAGE BACTOPRENOL GLUCOSYL TRANSFERASE HOMOLOG"/>
    <property type="match status" value="1"/>
</dbReference>
<gene>
    <name evidence="9" type="ORF">Salmuc_00399</name>
</gene>
<comment type="caution">
    <text evidence="9">The sequence shown here is derived from an EMBL/GenBank/DDBJ whole genome shotgun (WGS) entry which is preliminary data.</text>
</comment>
<reference evidence="10" key="1">
    <citation type="journal article" date="2014" name="Stand. Genomic Sci.">
        <title>Genome sequence of the exopolysaccharide-producing Salipiger mucosus type strain (DSM 16094(T)), a moderately halophilic member of the Roseobacter clade.</title>
        <authorList>
            <person name="Riedel T."/>
            <person name="Spring S."/>
            <person name="Fiebig A."/>
            <person name="Petersen J."/>
            <person name="Kyrpides N.C."/>
            <person name="Goker M."/>
            <person name="Klenk H.P."/>
        </authorList>
    </citation>
    <scope>NUCLEOTIDE SEQUENCE [LARGE SCALE GENOMIC DNA]</scope>
    <source>
        <strain evidence="10">DSM 16094</strain>
    </source>
</reference>
<feature type="transmembrane region" description="Helical" evidence="7">
    <location>
        <begin position="224"/>
        <end position="249"/>
    </location>
</feature>
<evidence type="ECO:0000313" key="10">
    <source>
        <dbReference type="Proteomes" id="UP000015347"/>
    </source>
</evidence>
<keyword evidence="5 7" id="KW-1133">Transmembrane helix</keyword>
<evidence type="ECO:0000256" key="3">
    <source>
        <dbReference type="ARBA" id="ARBA00022679"/>
    </source>
</evidence>
<dbReference type="EMBL" id="APVH01000046">
    <property type="protein sequence ID" value="EPX76567.1"/>
    <property type="molecule type" value="Genomic_DNA"/>
</dbReference>
<sequence length="286" mass="31920">MVDDGSHDRSVETVLAMAPEAFELKLVKLSRNFRKDNALAAGFAHATGDALIPLDVDLQDPPELFVPMVEAWLRGAKVVNARRRSRESDNWLKRATSSWFYRLFNRLSDHRIEPDVGDFRLLDRQAVDVINALPERVRFMKGLFAWIGFEAETVEYDRPHRSAGQTKWDYWTLWNFALDGLTGSTTLPLRIWTYLGSAIAVLALAYAVFILVRTTIYGVDVPGYASLMVIVLVLGASNLIALGMIGEYLGRMTHEVKARPVFVVDEVIDRPAALPASSAGQPVETG</sequence>
<dbReference type="GO" id="GO:0016757">
    <property type="term" value="F:glycosyltransferase activity"/>
    <property type="evidence" value="ECO:0007669"/>
    <property type="project" value="UniProtKB-KW"/>
</dbReference>
<evidence type="ECO:0000313" key="9">
    <source>
        <dbReference type="EMBL" id="EPX76567.1"/>
    </source>
</evidence>
<dbReference type="STRING" id="1123237.Salmuc_00399"/>
<evidence type="ECO:0000256" key="2">
    <source>
        <dbReference type="ARBA" id="ARBA00022676"/>
    </source>
</evidence>
<protein>
    <submittedName>
        <fullName evidence="9">Glycosyl transferase, family 2</fullName>
    </submittedName>
</protein>
<organism evidence="9 10">
    <name type="scientific">Salipiger mucosus DSM 16094</name>
    <dbReference type="NCBI Taxonomy" id="1123237"/>
    <lineage>
        <taxon>Bacteria</taxon>
        <taxon>Pseudomonadati</taxon>
        <taxon>Pseudomonadota</taxon>
        <taxon>Alphaproteobacteria</taxon>
        <taxon>Rhodobacterales</taxon>
        <taxon>Roseobacteraceae</taxon>
        <taxon>Salipiger</taxon>
    </lineage>
</organism>
<evidence type="ECO:0000256" key="7">
    <source>
        <dbReference type="SAM" id="Phobius"/>
    </source>
</evidence>
<keyword evidence="6 7" id="KW-0472">Membrane</keyword>
<evidence type="ECO:0000256" key="5">
    <source>
        <dbReference type="ARBA" id="ARBA00022989"/>
    </source>
</evidence>
<keyword evidence="2" id="KW-0328">Glycosyltransferase</keyword>